<reference evidence="3" key="3">
    <citation type="submission" date="2016-03" db="UniProtKB">
        <authorList>
            <consortium name="EnsemblProtists"/>
        </authorList>
    </citation>
    <scope>IDENTIFICATION</scope>
</reference>
<dbReference type="EnsemblProtists" id="EKX52241">
    <property type="protein sequence ID" value="EKX52241"/>
    <property type="gene ID" value="GUITHDRAFT_102144"/>
</dbReference>
<dbReference type="RefSeq" id="XP_005839221.1">
    <property type="nucleotide sequence ID" value="XM_005839164.1"/>
</dbReference>
<gene>
    <name evidence="2" type="ORF">GUITHDRAFT_102144</name>
</gene>
<evidence type="ECO:0000313" key="2">
    <source>
        <dbReference type="EMBL" id="EKX52241.1"/>
    </source>
</evidence>
<keyword evidence="4" id="KW-1185">Reference proteome</keyword>
<evidence type="ECO:0000313" key="3">
    <source>
        <dbReference type="EnsemblProtists" id="EKX52241"/>
    </source>
</evidence>
<dbReference type="Proteomes" id="UP000011087">
    <property type="component" value="Unassembled WGS sequence"/>
</dbReference>
<dbReference type="HOGENOM" id="CLU_1130869_0_0_1"/>
<evidence type="ECO:0000313" key="4">
    <source>
        <dbReference type="Proteomes" id="UP000011087"/>
    </source>
</evidence>
<sequence>MSNIIKGENKVTIQDAQGNTIYPCGYVGGAKVRVSAEPSFEPSQVSLSSSEGITQIEKDREAQLKDANNCIALNTILSEEALDHVKKMCGPGYELDEKGIPQPIEPEAEGSSNAKGPGYFIQPHTLPAGTGIEGFFGGDDSKLTEDDVAYICKNIEDEQAEVKKACISYFVQYFRAMDEEGTGVLVGDAFKTVIGRLEEEMPMEPKESPWMTPRAAKLIEEAGTEGKIDYVKFVTEELESPRDDAL</sequence>
<reference evidence="2 4" key="1">
    <citation type="journal article" date="2012" name="Nature">
        <title>Algal genomes reveal evolutionary mosaicism and the fate of nucleomorphs.</title>
        <authorList>
            <consortium name="DOE Joint Genome Institute"/>
            <person name="Curtis B.A."/>
            <person name="Tanifuji G."/>
            <person name="Burki F."/>
            <person name="Gruber A."/>
            <person name="Irimia M."/>
            <person name="Maruyama S."/>
            <person name="Arias M.C."/>
            <person name="Ball S.G."/>
            <person name="Gile G.H."/>
            <person name="Hirakawa Y."/>
            <person name="Hopkins J.F."/>
            <person name="Kuo A."/>
            <person name="Rensing S.A."/>
            <person name="Schmutz J."/>
            <person name="Symeonidi A."/>
            <person name="Elias M."/>
            <person name="Eveleigh R.J."/>
            <person name="Herman E.K."/>
            <person name="Klute M.J."/>
            <person name="Nakayama T."/>
            <person name="Obornik M."/>
            <person name="Reyes-Prieto A."/>
            <person name="Armbrust E.V."/>
            <person name="Aves S.J."/>
            <person name="Beiko R.G."/>
            <person name="Coutinho P."/>
            <person name="Dacks J.B."/>
            <person name="Durnford D.G."/>
            <person name="Fast N.M."/>
            <person name="Green B.R."/>
            <person name="Grisdale C.J."/>
            <person name="Hempel F."/>
            <person name="Henrissat B."/>
            <person name="Hoppner M.P."/>
            <person name="Ishida K."/>
            <person name="Kim E."/>
            <person name="Koreny L."/>
            <person name="Kroth P.G."/>
            <person name="Liu Y."/>
            <person name="Malik S.B."/>
            <person name="Maier U.G."/>
            <person name="McRose D."/>
            <person name="Mock T."/>
            <person name="Neilson J.A."/>
            <person name="Onodera N.T."/>
            <person name="Poole A.M."/>
            <person name="Pritham E.J."/>
            <person name="Richards T.A."/>
            <person name="Rocap G."/>
            <person name="Roy S.W."/>
            <person name="Sarai C."/>
            <person name="Schaack S."/>
            <person name="Shirato S."/>
            <person name="Slamovits C.H."/>
            <person name="Spencer D.F."/>
            <person name="Suzuki S."/>
            <person name="Worden A.Z."/>
            <person name="Zauner S."/>
            <person name="Barry K."/>
            <person name="Bell C."/>
            <person name="Bharti A.K."/>
            <person name="Crow J.A."/>
            <person name="Grimwood J."/>
            <person name="Kramer R."/>
            <person name="Lindquist E."/>
            <person name="Lucas S."/>
            <person name="Salamov A."/>
            <person name="McFadden G.I."/>
            <person name="Lane C.E."/>
            <person name="Keeling P.J."/>
            <person name="Gray M.W."/>
            <person name="Grigoriev I.V."/>
            <person name="Archibald J.M."/>
        </authorList>
    </citation>
    <scope>NUCLEOTIDE SEQUENCE</scope>
    <source>
        <strain evidence="2 4">CCMP2712</strain>
    </source>
</reference>
<dbReference type="GeneID" id="17308843"/>
<evidence type="ECO:0000256" key="1">
    <source>
        <dbReference type="SAM" id="MobiDB-lite"/>
    </source>
</evidence>
<accession>L1JUJ7</accession>
<organism evidence="2">
    <name type="scientific">Guillardia theta (strain CCMP2712)</name>
    <name type="common">Cryptophyte</name>
    <dbReference type="NCBI Taxonomy" id="905079"/>
    <lineage>
        <taxon>Eukaryota</taxon>
        <taxon>Cryptophyceae</taxon>
        <taxon>Pyrenomonadales</taxon>
        <taxon>Geminigeraceae</taxon>
        <taxon>Guillardia</taxon>
    </lineage>
</organism>
<reference evidence="4" key="2">
    <citation type="submission" date="2012-11" db="EMBL/GenBank/DDBJ databases">
        <authorList>
            <person name="Kuo A."/>
            <person name="Curtis B.A."/>
            <person name="Tanifuji G."/>
            <person name="Burki F."/>
            <person name="Gruber A."/>
            <person name="Irimia M."/>
            <person name="Maruyama S."/>
            <person name="Arias M.C."/>
            <person name="Ball S.G."/>
            <person name="Gile G.H."/>
            <person name="Hirakawa Y."/>
            <person name="Hopkins J.F."/>
            <person name="Rensing S.A."/>
            <person name="Schmutz J."/>
            <person name="Symeonidi A."/>
            <person name="Elias M."/>
            <person name="Eveleigh R.J."/>
            <person name="Herman E.K."/>
            <person name="Klute M.J."/>
            <person name="Nakayama T."/>
            <person name="Obornik M."/>
            <person name="Reyes-Prieto A."/>
            <person name="Armbrust E.V."/>
            <person name="Aves S.J."/>
            <person name="Beiko R.G."/>
            <person name="Coutinho P."/>
            <person name="Dacks J.B."/>
            <person name="Durnford D.G."/>
            <person name="Fast N.M."/>
            <person name="Green B.R."/>
            <person name="Grisdale C."/>
            <person name="Hempe F."/>
            <person name="Henrissat B."/>
            <person name="Hoppner M.P."/>
            <person name="Ishida K.-I."/>
            <person name="Kim E."/>
            <person name="Koreny L."/>
            <person name="Kroth P.G."/>
            <person name="Liu Y."/>
            <person name="Malik S.-B."/>
            <person name="Maier U.G."/>
            <person name="McRose D."/>
            <person name="Mock T."/>
            <person name="Neilson J.A."/>
            <person name="Onodera N.T."/>
            <person name="Poole A.M."/>
            <person name="Pritham E.J."/>
            <person name="Richards T.A."/>
            <person name="Rocap G."/>
            <person name="Roy S.W."/>
            <person name="Sarai C."/>
            <person name="Schaack S."/>
            <person name="Shirato S."/>
            <person name="Slamovits C.H."/>
            <person name="Spencer D.F."/>
            <person name="Suzuki S."/>
            <person name="Worden A.Z."/>
            <person name="Zauner S."/>
            <person name="Barry K."/>
            <person name="Bell C."/>
            <person name="Bharti A.K."/>
            <person name="Crow J.A."/>
            <person name="Grimwood J."/>
            <person name="Kramer R."/>
            <person name="Lindquist E."/>
            <person name="Lucas S."/>
            <person name="Salamov A."/>
            <person name="McFadden G.I."/>
            <person name="Lane C.E."/>
            <person name="Keeling P.J."/>
            <person name="Gray M.W."/>
            <person name="Grigoriev I.V."/>
            <person name="Archibald J.M."/>
        </authorList>
    </citation>
    <scope>NUCLEOTIDE SEQUENCE</scope>
    <source>
        <strain evidence="4">CCMP2712</strain>
    </source>
</reference>
<evidence type="ECO:0008006" key="5">
    <source>
        <dbReference type="Google" id="ProtNLM"/>
    </source>
</evidence>
<dbReference type="PaxDb" id="55529-EKX52241"/>
<dbReference type="KEGG" id="gtt:GUITHDRAFT_102144"/>
<proteinExistence type="predicted"/>
<dbReference type="OrthoDB" id="10344943at2759"/>
<dbReference type="AlphaFoldDB" id="L1JUJ7"/>
<protein>
    <recommendedName>
        <fullName evidence="5">EF-hand domain-containing protein</fullName>
    </recommendedName>
</protein>
<feature type="region of interest" description="Disordered" evidence="1">
    <location>
        <begin position="97"/>
        <end position="118"/>
    </location>
</feature>
<name>L1JUJ7_GUITC</name>
<dbReference type="EMBL" id="JH992973">
    <property type="protein sequence ID" value="EKX52241.1"/>
    <property type="molecule type" value="Genomic_DNA"/>
</dbReference>